<dbReference type="Pfam" id="PF07654">
    <property type="entry name" value="C1-set"/>
    <property type="match status" value="2"/>
</dbReference>
<evidence type="ECO:0000259" key="2">
    <source>
        <dbReference type="PROSITE" id="PS50835"/>
    </source>
</evidence>
<dbReference type="Gene3D" id="2.60.40.10">
    <property type="entry name" value="Immunoglobulins"/>
    <property type="match status" value="3"/>
</dbReference>
<dbReference type="CDD" id="cd00098">
    <property type="entry name" value="IgC1"/>
    <property type="match status" value="2"/>
</dbReference>
<feature type="domain" description="Ig-like" evidence="2">
    <location>
        <begin position="108"/>
        <end position="199"/>
    </location>
</feature>
<dbReference type="InterPro" id="IPR036179">
    <property type="entry name" value="Ig-like_dom_sf"/>
</dbReference>
<feature type="domain" description="Ig-like" evidence="2">
    <location>
        <begin position="212"/>
        <end position="309"/>
    </location>
</feature>
<dbReference type="PROSITE" id="PS50835">
    <property type="entry name" value="IG_LIKE"/>
    <property type="match status" value="3"/>
</dbReference>
<name>A0AAV7B2R3_ENGPU</name>
<evidence type="ECO:0000313" key="3">
    <source>
        <dbReference type="EMBL" id="KAG8567475.1"/>
    </source>
</evidence>
<reference evidence="3" key="1">
    <citation type="thesis" date="2020" institute="ProQuest LLC" country="789 East Eisenhower Parkway, Ann Arbor, MI, USA">
        <title>Comparative Genomics and Chromosome Evolution.</title>
        <authorList>
            <person name="Mudd A.B."/>
        </authorList>
    </citation>
    <scope>NUCLEOTIDE SEQUENCE</scope>
    <source>
        <strain evidence="3">237g6f4</strain>
        <tissue evidence="3">Blood</tissue>
    </source>
</reference>
<gene>
    <name evidence="3" type="ORF">GDO81_013645</name>
</gene>
<evidence type="ECO:0000256" key="1">
    <source>
        <dbReference type="ARBA" id="ARBA00023319"/>
    </source>
</evidence>
<sequence length="319" mass="35649">MAGEKMVAICNISGFRPKAVNICWYIEKSSQRMGSGHHEDGPLLQATDITSHASHPISKHGNLFNTISQVSYIPSVADDGAKLVCAVRHKALGAKTRRESHIKVAVRPKKTYITSWPHDPSRGEKLTLSCIVERFYPKPIAVTWLRNGQVQSSVAQFGPFPCENDFYSIWSQICLTLTEEEEGVMYTCQITHTSLRTIEELTYEINTKGTPPEVQFIVANPVKPIIGQEMLLSCKISSFFPRDISADWYKDDVKLDTGVCHSLCVTNTNGVHLMLSFLKFTPAAEDDGSVFKCMVQHAALRNLEERTYTLTITAESHII</sequence>
<dbReference type="InterPro" id="IPR050380">
    <property type="entry name" value="Immune_Resp_Modulators"/>
</dbReference>
<keyword evidence="4" id="KW-1185">Reference proteome</keyword>
<dbReference type="SUPFAM" id="SSF48726">
    <property type="entry name" value="Immunoglobulin"/>
    <property type="match status" value="3"/>
</dbReference>
<dbReference type="SMART" id="SM00407">
    <property type="entry name" value="IGc1"/>
    <property type="match status" value="2"/>
</dbReference>
<accession>A0AAV7B2R3</accession>
<dbReference type="PANTHER" id="PTHR23411">
    <property type="entry name" value="TAPASIN"/>
    <property type="match status" value="1"/>
</dbReference>
<keyword evidence="1" id="KW-0393">Immunoglobulin domain</keyword>
<organism evidence="3 4">
    <name type="scientific">Engystomops pustulosus</name>
    <name type="common">Tungara frog</name>
    <name type="synonym">Physalaemus pustulosus</name>
    <dbReference type="NCBI Taxonomy" id="76066"/>
    <lineage>
        <taxon>Eukaryota</taxon>
        <taxon>Metazoa</taxon>
        <taxon>Chordata</taxon>
        <taxon>Craniata</taxon>
        <taxon>Vertebrata</taxon>
        <taxon>Euteleostomi</taxon>
        <taxon>Amphibia</taxon>
        <taxon>Batrachia</taxon>
        <taxon>Anura</taxon>
        <taxon>Neobatrachia</taxon>
        <taxon>Hyloidea</taxon>
        <taxon>Leptodactylidae</taxon>
        <taxon>Leiuperinae</taxon>
        <taxon>Engystomops</taxon>
    </lineage>
</organism>
<dbReference type="EMBL" id="WNYA01000006">
    <property type="protein sequence ID" value="KAG8567475.1"/>
    <property type="molecule type" value="Genomic_DNA"/>
</dbReference>
<protein>
    <recommendedName>
        <fullName evidence="2">Ig-like domain-containing protein</fullName>
    </recommendedName>
</protein>
<dbReference type="Proteomes" id="UP000824782">
    <property type="component" value="Unassembled WGS sequence"/>
</dbReference>
<feature type="domain" description="Ig-like" evidence="2">
    <location>
        <begin position="1"/>
        <end position="105"/>
    </location>
</feature>
<comment type="caution">
    <text evidence="3">The sequence shown here is derived from an EMBL/GenBank/DDBJ whole genome shotgun (WGS) entry which is preliminary data.</text>
</comment>
<dbReference type="InterPro" id="IPR007110">
    <property type="entry name" value="Ig-like_dom"/>
</dbReference>
<evidence type="ECO:0000313" key="4">
    <source>
        <dbReference type="Proteomes" id="UP000824782"/>
    </source>
</evidence>
<dbReference type="InterPro" id="IPR013783">
    <property type="entry name" value="Ig-like_fold"/>
</dbReference>
<dbReference type="InterPro" id="IPR003597">
    <property type="entry name" value="Ig_C1-set"/>
</dbReference>
<proteinExistence type="predicted"/>
<dbReference type="AlphaFoldDB" id="A0AAV7B2R3"/>